<dbReference type="Gene3D" id="3.40.50.12080">
    <property type="match status" value="2"/>
</dbReference>
<dbReference type="Pfam" id="PF18588">
    <property type="entry name" value="WcbI"/>
    <property type="match status" value="1"/>
</dbReference>
<reference evidence="2 3" key="1">
    <citation type="submission" date="2024-09" db="EMBL/GenBank/DDBJ databases">
        <authorList>
            <person name="Sun Q."/>
            <person name="Mori K."/>
        </authorList>
    </citation>
    <scope>NUCLEOTIDE SEQUENCE [LARGE SCALE GENOMIC DNA]</scope>
    <source>
        <strain evidence="2 3">TBRC 5777</strain>
    </source>
</reference>
<organism evidence="2 3">
    <name type="scientific">Roseomonas elaeocarpi</name>
    <dbReference type="NCBI Taxonomy" id="907779"/>
    <lineage>
        <taxon>Bacteria</taxon>
        <taxon>Pseudomonadati</taxon>
        <taxon>Pseudomonadota</taxon>
        <taxon>Alphaproteobacteria</taxon>
        <taxon>Acetobacterales</taxon>
        <taxon>Roseomonadaceae</taxon>
        <taxon>Roseomonas</taxon>
    </lineage>
</organism>
<feature type="domain" description="Polysaccharide biosynthesis enzyme WcbI" evidence="1">
    <location>
        <begin position="5"/>
        <end position="213"/>
    </location>
</feature>
<evidence type="ECO:0000313" key="2">
    <source>
        <dbReference type="EMBL" id="MFC0409733.1"/>
    </source>
</evidence>
<name>A0ABV6JVI2_9PROT</name>
<keyword evidence="3" id="KW-1185">Reference proteome</keyword>
<dbReference type="Proteomes" id="UP001589865">
    <property type="component" value="Unassembled WGS sequence"/>
</dbReference>
<evidence type="ECO:0000259" key="1">
    <source>
        <dbReference type="Pfam" id="PF18588"/>
    </source>
</evidence>
<dbReference type="RefSeq" id="WP_377045478.1">
    <property type="nucleotide sequence ID" value="NZ_JBHLUN010000010.1"/>
</dbReference>
<accession>A0ABV6JVI2</accession>
<evidence type="ECO:0000313" key="3">
    <source>
        <dbReference type="Proteomes" id="UP001589865"/>
    </source>
</evidence>
<dbReference type="InterPro" id="IPR041307">
    <property type="entry name" value="WcbI"/>
</dbReference>
<comment type="caution">
    <text evidence="2">The sequence shown here is derived from an EMBL/GenBank/DDBJ whole genome shotgun (WGS) entry which is preliminary data.</text>
</comment>
<proteinExistence type="predicted"/>
<protein>
    <submittedName>
        <fullName evidence="2">WcbI family polysaccharide biosynthesis putative acetyltransferase</fullName>
    </submittedName>
</protein>
<gene>
    <name evidence="2" type="ORF">ACFFGY_15885</name>
</gene>
<sequence>MTERLVIYGNCQSIDMAEALQRLPCLSGRYEVNYVAWHLLKLPGHRWEDMPDFAASRVVLWEQVGGEGGSQELLRQRLPRDVSVLRFPPLACTALWPFEAPDLRGEADAPYGGNARYGMGDRIALELLHDAEALRLPDDALYDLYLGRCAAEVPRLERRLGFDRARAEARDRDSDIAFTPFVFENFREQRLFHDPRHIAGPMLREALRMLLRASADRLGIDAEVSCRELDVLLSGHDGQTYSQMPINPLVAEAFGLHYGDAASRIRLNNNSWTFRDYVVNYIRWRPYAS</sequence>
<dbReference type="EMBL" id="JBHLUN010000010">
    <property type="protein sequence ID" value="MFC0409733.1"/>
    <property type="molecule type" value="Genomic_DNA"/>
</dbReference>